<protein>
    <recommendedName>
        <fullName evidence="4">HTH marR-type domain-containing protein</fullName>
    </recommendedName>
</protein>
<comment type="caution">
    <text evidence="5">The sequence shown here is derived from an EMBL/GenBank/DDBJ whole genome shotgun (WGS) entry which is preliminary data.</text>
</comment>
<organism evidence="5 6">
    <name type="scientific">Sulfobacillus acidophilus</name>
    <dbReference type="NCBI Taxonomy" id="53633"/>
    <lineage>
        <taxon>Bacteria</taxon>
        <taxon>Bacillati</taxon>
        <taxon>Bacillota</taxon>
        <taxon>Clostridia</taxon>
        <taxon>Eubacteriales</taxon>
        <taxon>Clostridiales Family XVII. Incertae Sedis</taxon>
        <taxon>Sulfobacillus</taxon>
    </lineage>
</organism>
<evidence type="ECO:0000256" key="3">
    <source>
        <dbReference type="ARBA" id="ARBA00023163"/>
    </source>
</evidence>
<evidence type="ECO:0000313" key="6">
    <source>
        <dbReference type="Proteomes" id="UP000241848"/>
    </source>
</evidence>
<dbReference type="InterPro" id="IPR023187">
    <property type="entry name" value="Tscrpt_reg_MarR-type_CS"/>
</dbReference>
<dbReference type="PROSITE" id="PS50995">
    <property type="entry name" value="HTH_MARR_2"/>
    <property type="match status" value="1"/>
</dbReference>
<dbReference type="AlphaFoldDB" id="A0A2T2WF26"/>
<dbReference type="PROSITE" id="PS01117">
    <property type="entry name" value="HTH_MARR_1"/>
    <property type="match status" value="1"/>
</dbReference>
<dbReference type="InterPro" id="IPR036388">
    <property type="entry name" value="WH-like_DNA-bd_sf"/>
</dbReference>
<dbReference type="InterPro" id="IPR036390">
    <property type="entry name" value="WH_DNA-bd_sf"/>
</dbReference>
<dbReference type="GO" id="GO:0003700">
    <property type="term" value="F:DNA-binding transcription factor activity"/>
    <property type="evidence" value="ECO:0007669"/>
    <property type="project" value="InterPro"/>
</dbReference>
<dbReference type="InterPro" id="IPR039422">
    <property type="entry name" value="MarR/SlyA-like"/>
</dbReference>
<sequence>MNSDESVEVLAENLWHLWRLWSERSNMPEKLSPEQYWILRTLERETEMSISGLAKLRGVTPSAISIAARRMESAGWVTRRRPNQNQRQVLVQLTERGHALWLLVSMERQRVLRTLLRTLSPDEQQTLLRITHKMRGLLQPPDSNAASKVP</sequence>
<dbReference type="PRINTS" id="PR00598">
    <property type="entry name" value="HTHMARR"/>
</dbReference>
<dbReference type="GO" id="GO:0006950">
    <property type="term" value="P:response to stress"/>
    <property type="evidence" value="ECO:0007669"/>
    <property type="project" value="TreeGrafter"/>
</dbReference>
<evidence type="ECO:0000256" key="1">
    <source>
        <dbReference type="ARBA" id="ARBA00023015"/>
    </source>
</evidence>
<dbReference type="Pfam" id="PF01047">
    <property type="entry name" value="MarR"/>
    <property type="match status" value="1"/>
</dbReference>
<evidence type="ECO:0000259" key="4">
    <source>
        <dbReference type="PROSITE" id="PS50995"/>
    </source>
</evidence>
<feature type="domain" description="HTH marR-type" evidence="4">
    <location>
        <begin position="1"/>
        <end position="136"/>
    </location>
</feature>
<proteinExistence type="predicted"/>
<keyword evidence="2" id="KW-0238">DNA-binding</keyword>
<dbReference type="PANTHER" id="PTHR33164:SF43">
    <property type="entry name" value="HTH-TYPE TRANSCRIPTIONAL REPRESSOR YETL"/>
    <property type="match status" value="1"/>
</dbReference>
<name>A0A2T2WF26_9FIRM</name>
<reference evidence="5 6" key="1">
    <citation type="journal article" date="2014" name="BMC Genomics">
        <title>Comparison of environmental and isolate Sulfobacillus genomes reveals diverse carbon, sulfur, nitrogen, and hydrogen metabolisms.</title>
        <authorList>
            <person name="Justice N.B."/>
            <person name="Norman A."/>
            <person name="Brown C.T."/>
            <person name="Singh A."/>
            <person name="Thomas B.C."/>
            <person name="Banfield J.F."/>
        </authorList>
    </citation>
    <scope>NUCLEOTIDE SEQUENCE [LARGE SCALE GENOMIC DNA]</scope>
    <source>
        <strain evidence="5">AMDSBA3</strain>
    </source>
</reference>
<dbReference type="InterPro" id="IPR000835">
    <property type="entry name" value="HTH_MarR-typ"/>
</dbReference>
<evidence type="ECO:0000313" key="5">
    <source>
        <dbReference type="EMBL" id="PSR20836.1"/>
    </source>
</evidence>
<evidence type="ECO:0000256" key="2">
    <source>
        <dbReference type="ARBA" id="ARBA00023125"/>
    </source>
</evidence>
<dbReference type="SUPFAM" id="SSF46785">
    <property type="entry name" value="Winged helix' DNA-binding domain"/>
    <property type="match status" value="1"/>
</dbReference>
<dbReference type="SMART" id="SM00347">
    <property type="entry name" value="HTH_MARR"/>
    <property type="match status" value="1"/>
</dbReference>
<gene>
    <name evidence="5" type="ORF">C7B45_13180</name>
</gene>
<accession>A0A2T2WF26</accession>
<dbReference type="Proteomes" id="UP000241848">
    <property type="component" value="Unassembled WGS sequence"/>
</dbReference>
<dbReference type="GO" id="GO:0003677">
    <property type="term" value="F:DNA binding"/>
    <property type="evidence" value="ECO:0007669"/>
    <property type="project" value="UniProtKB-KW"/>
</dbReference>
<dbReference type="EMBL" id="PXYV01000049">
    <property type="protein sequence ID" value="PSR20836.1"/>
    <property type="molecule type" value="Genomic_DNA"/>
</dbReference>
<keyword evidence="1" id="KW-0805">Transcription regulation</keyword>
<keyword evidence="3" id="KW-0804">Transcription</keyword>
<dbReference type="Gene3D" id="1.10.10.10">
    <property type="entry name" value="Winged helix-like DNA-binding domain superfamily/Winged helix DNA-binding domain"/>
    <property type="match status" value="1"/>
</dbReference>
<dbReference type="PANTHER" id="PTHR33164">
    <property type="entry name" value="TRANSCRIPTIONAL REGULATOR, MARR FAMILY"/>
    <property type="match status" value="1"/>
</dbReference>